<reference evidence="2" key="1">
    <citation type="journal article" date="2019" name="Int. J. Syst. Evol. Microbiol.">
        <title>The Global Catalogue of Microorganisms (GCM) 10K type strain sequencing project: providing services to taxonomists for standard genome sequencing and annotation.</title>
        <authorList>
            <consortium name="The Broad Institute Genomics Platform"/>
            <consortium name="The Broad Institute Genome Sequencing Center for Infectious Disease"/>
            <person name="Wu L."/>
            <person name="Ma J."/>
        </authorList>
    </citation>
    <scope>NUCLEOTIDE SEQUENCE [LARGE SCALE GENOMIC DNA]</scope>
    <source>
        <strain evidence="2">CCUG 61485</strain>
    </source>
</reference>
<evidence type="ECO:0000313" key="2">
    <source>
        <dbReference type="Proteomes" id="UP001597201"/>
    </source>
</evidence>
<sequence length="199" mass="22904">MKHLTFPSILFLFLFIFHFSCKKEKLNSKVETPISVQDSTDMVLNYTIAEKLNQSAEKLVSDWTEYKDVDRFLENNGSNTNEQALFNAKEFATLTEKLKDTIVVEEINIPSLKIRLNVLYNEALRLQDMSTISVITGKEVHQERQKIYDAFSAINFKLNNLTDQAKINEQLKQFADEMVLDTTVRTNLSEPALDSLDSQ</sequence>
<keyword evidence="2" id="KW-1185">Reference proteome</keyword>
<dbReference type="RefSeq" id="WP_377176029.1">
    <property type="nucleotide sequence ID" value="NZ_JBHTMY010000002.1"/>
</dbReference>
<protein>
    <submittedName>
        <fullName evidence="1">Uncharacterized protein</fullName>
    </submittedName>
</protein>
<evidence type="ECO:0000313" key="1">
    <source>
        <dbReference type="EMBL" id="MFD1314434.1"/>
    </source>
</evidence>
<dbReference type="Proteomes" id="UP001597201">
    <property type="component" value="Unassembled WGS sequence"/>
</dbReference>
<dbReference type="EMBL" id="JBHTMY010000002">
    <property type="protein sequence ID" value="MFD1314434.1"/>
    <property type="molecule type" value="Genomic_DNA"/>
</dbReference>
<name>A0ABW3Y118_9FLAO</name>
<proteinExistence type="predicted"/>
<organism evidence="1 2">
    <name type="scientific">Namhaeicola litoreus</name>
    <dbReference type="NCBI Taxonomy" id="1052145"/>
    <lineage>
        <taxon>Bacteria</taxon>
        <taxon>Pseudomonadati</taxon>
        <taxon>Bacteroidota</taxon>
        <taxon>Flavobacteriia</taxon>
        <taxon>Flavobacteriales</taxon>
        <taxon>Flavobacteriaceae</taxon>
        <taxon>Namhaeicola</taxon>
    </lineage>
</organism>
<gene>
    <name evidence="1" type="ORF">ACFQ39_02305</name>
</gene>
<comment type="caution">
    <text evidence="1">The sequence shown here is derived from an EMBL/GenBank/DDBJ whole genome shotgun (WGS) entry which is preliminary data.</text>
</comment>
<accession>A0ABW3Y118</accession>